<dbReference type="SMART" id="SM00283">
    <property type="entry name" value="MA"/>
    <property type="match status" value="1"/>
</dbReference>
<evidence type="ECO:0000256" key="9">
    <source>
        <dbReference type="PROSITE-ProRule" id="PRU00284"/>
    </source>
</evidence>
<accession>A0A1B2DNG9</accession>
<comment type="similarity">
    <text evidence="8">Belongs to the methyl-accepting chemotaxis (MCP) protein family.</text>
</comment>
<evidence type="ECO:0000256" key="7">
    <source>
        <dbReference type="ARBA" id="ARBA00023224"/>
    </source>
</evidence>
<keyword evidence="5 10" id="KW-1133">Transmembrane helix</keyword>
<dbReference type="EMBL" id="CP016808">
    <property type="protein sequence ID" value="ANY69265.1"/>
    <property type="molecule type" value="Genomic_DNA"/>
</dbReference>
<evidence type="ECO:0000256" key="4">
    <source>
        <dbReference type="ARBA" id="ARBA00022692"/>
    </source>
</evidence>
<keyword evidence="4 10" id="KW-0812">Transmembrane</keyword>
<dbReference type="InterPro" id="IPR003660">
    <property type="entry name" value="HAMP_dom"/>
</dbReference>
<evidence type="ECO:0000259" key="12">
    <source>
        <dbReference type="PROSITE" id="PS50111"/>
    </source>
</evidence>
<evidence type="ECO:0000313" key="14">
    <source>
        <dbReference type="EMBL" id="ANY69265.1"/>
    </source>
</evidence>
<evidence type="ECO:0008006" key="15">
    <source>
        <dbReference type="Google" id="ProtNLM"/>
    </source>
</evidence>
<comment type="subcellular location">
    <subcellularLocation>
        <location evidence="1">Cell membrane</location>
        <topology evidence="1">Multi-pass membrane protein</topology>
    </subcellularLocation>
</comment>
<feature type="signal peptide" evidence="11">
    <location>
        <begin position="1"/>
        <end position="24"/>
    </location>
</feature>
<dbReference type="GO" id="GO:0007165">
    <property type="term" value="P:signal transduction"/>
    <property type="evidence" value="ECO:0007669"/>
    <property type="project" value="UniProtKB-KW"/>
</dbReference>
<evidence type="ECO:0000256" key="6">
    <source>
        <dbReference type="ARBA" id="ARBA00023136"/>
    </source>
</evidence>
<dbReference type="RefSeq" id="WP_099520299.1">
    <property type="nucleotide sequence ID" value="NZ_CP016808.1"/>
</dbReference>
<feature type="chain" id="PRO_5008535042" description="Chemotaxis protein" evidence="11">
    <location>
        <begin position="25"/>
        <end position="659"/>
    </location>
</feature>
<evidence type="ECO:0000256" key="5">
    <source>
        <dbReference type="ARBA" id="ARBA00022989"/>
    </source>
</evidence>
<evidence type="ECO:0000259" key="13">
    <source>
        <dbReference type="PROSITE" id="PS50885"/>
    </source>
</evidence>
<dbReference type="GO" id="GO:0006935">
    <property type="term" value="P:chemotaxis"/>
    <property type="evidence" value="ECO:0007669"/>
    <property type="project" value="UniProtKB-KW"/>
</dbReference>
<dbReference type="InterPro" id="IPR004089">
    <property type="entry name" value="MCPsignal_dom"/>
</dbReference>
<evidence type="ECO:0000256" key="1">
    <source>
        <dbReference type="ARBA" id="ARBA00004651"/>
    </source>
</evidence>
<dbReference type="CDD" id="cd12912">
    <property type="entry name" value="PDC2_MCP_like"/>
    <property type="match status" value="1"/>
</dbReference>
<keyword evidence="7 9" id="KW-0807">Transducer</keyword>
<keyword evidence="6 10" id="KW-0472">Membrane</keyword>
<keyword evidence="2" id="KW-1003">Cell membrane</keyword>
<dbReference type="PROSITE" id="PS50885">
    <property type="entry name" value="HAMP"/>
    <property type="match status" value="1"/>
</dbReference>
<name>A0A1B2DNG9_9BACL</name>
<evidence type="ECO:0000256" key="10">
    <source>
        <dbReference type="SAM" id="Phobius"/>
    </source>
</evidence>
<evidence type="ECO:0000256" key="3">
    <source>
        <dbReference type="ARBA" id="ARBA00022500"/>
    </source>
</evidence>
<dbReference type="Gene3D" id="3.30.450.20">
    <property type="entry name" value="PAS domain"/>
    <property type="match status" value="2"/>
</dbReference>
<dbReference type="CDD" id="cd12913">
    <property type="entry name" value="PDC1_MCP_like"/>
    <property type="match status" value="1"/>
</dbReference>
<keyword evidence="3" id="KW-0145">Chemotaxis</keyword>
<dbReference type="PANTHER" id="PTHR32089">
    <property type="entry name" value="METHYL-ACCEPTING CHEMOTAXIS PROTEIN MCPB"/>
    <property type="match status" value="1"/>
</dbReference>
<dbReference type="PROSITE" id="PS50111">
    <property type="entry name" value="CHEMOTAXIS_TRANSDUC_2"/>
    <property type="match status" value="1"/>
</dbReference>
<dbReference type="SUPFAM" id="SSF58104">
    <property type="entry name" value="Methyl-accepting chemotaxis protein (MCP) signaling domain"/>
    <property type="match status" value="1"/>
</dbReference>
<proteinExistence type="inferred from homology"/>
<sequence length="659" mass="71444">MKLKMKLMLMFVLTVIFAATPLVAAGLYHIEKQSARGVDARLEGTMASAANQLDSWLSSNAKVVETLGFVIQEGIPEGELTENYFSIMNLGTNKENMSDFYFGYESDGTFMNGSDWSPDADYDPRQRPWYMEAKQANKLIFSDPYQDMMSKQYAVSIAMPVNGKNGGIQGIVAGDLLLSTITETVSKINLDGLGYAFLLDKKGMILAHPDEQQVNTSAAENAALKPLLAGMQANAIGQQSFSLEGEPYLLYYNQIPSTGWIVGSVISEKLAFANYFKLRNQYIVIISATLLIVMAASYFIATRFSKPLHRLRIISHQMSEGDFTGRVTLKGKDEFAELGIAFNLMSDKLSALLQQVAESAGRVHSVSVEMEEHTNNTQRISQQIALATEELAKGSSSQADSVYAGSERLSEMSESARSISHSVEQSVAMINEAGSAMSAGLQAVDDQVKLAADNRKSIDRVGKSIALLVDKSQKIEVIVGVIRGIASQTNLLALNAAIEAARAGENGRGFAVVADEVRKLAEQSTGSAGDIIVLLDEIQAASRQSVSEVSHAEGYVEQQVAAVYETRDSFERIQQSIDGIGSQIRAVSVSTAELDDNAGKISEVIASVAAMSQQSAASTEEVASSTQEQFEFISSISERSNELTQHAHALFEEVNKFKI</sequence>
<dbReference type="InterPro" id="IPR029151">
    <property type="entry name" value="Sensor-like_sf"/>
</dbReference>
<dbReference type="GO" id="GO:0005886">
    <property type="term" value="C:plasma membrane"/>
    <property type="evidence" value="ECO:0007669"/>
    <property type="project" value="UniProtKB-SubCell"/>
</dbReference>
<dbReference type="InterPro" id="IPR033479">
    <property type="entry name" value="dCache_1"/>
</dbReference>
<dbReference type="PANTHER" id="PTHR32089:SF112">
    <property type="entry name" value="LYSOZYME-LIKE PROTEIN-RELATED"/>
    <property type="match status" value="1"/>
</dbReference>
<dbReference type="AlphaFoldDB" id="A0A1B2DNG9"/>
<gene>
    <name evidence="14" type="ORF">BBD42_24365</name>
</gene>
<evidence type="ECO:0000256" key="2">
    <source>
        <dbReference type="ARBA" id="ARBA00022475"/>
    </source>
</evidence>
<evidence type="ECO:0000256" key="11">
    <source>
        <dbReference type="SAM" id="SignalP"/>
    </source>
</evidence>
<protein>
    <recommendedName>
        <fullName evidence="15">Chemotaxis protein</fullName>
    </recommendedName>
</protein>
<evidence type="ECO:0000256" key="8">
    <source>
        <dbReference type="ARBA" id="ARBA00029447"/>
    </source>
</evidence>
<dbReference type="Pfam" id="PF02743">
    <property type="entry name" value="dCache_1"/>
    <property type="match status" value="1"/>
</dbReference>
<organism evidence="14">
    <name type="scientific">Paenibacillus sp. BIHB 4019</name>
    <dbReference type="NCBI Taxonomy" id="1870819"/>
    <lineage>
        <taxon>Bacteria</taxon>
        <taxon>Bacillati</taxon>
        <taxon>Bacillota</taxon>
        <taxon>Bacilli</taxon>
        <taxon>Bacillales</taxon>
        <taxon>Paenibacillaceae</taxon>
        <taxon>Paenibacillus</taxon>
    </lineage>
</organism>
<feature type="domain" description="Methyl-accepting transducer" evidence="12">
    <location>
        <begin position="373"/>
        <end position="623"/>
    </location>
</feature>
<feature type="transmembrane region" description="Helical" evidence="10">
    <location>
        <begin position="282"/>
        <end position="301"/>
    </location>
</feature>
<reference evidence="14" key="1">
    <citation type="submission" date="2016-08" db="EMBL/GenBank/DDBJ databases">
        <title>Complete Genome Seqeunce of Paenibacillus sp. BIHB 4019 from tea rhizoplane.</title>
        <authorList>
            <person name="Thakur R."/>
            <person name="Swarnkar M.K."/>
            <person name="Gulati A."/>
        </authorList>
    </citation>
    <scope>NUCLEOTIDE SEQUENCE [LARGE SCALE GENOMIC DNA]</scope>
    <source>
        <strain evidence="14">BIHB4019</strain>
    </source>
</reference>
<dbReference type="Gene3D" id="1.10.287.950">
    <property type="entry name" value="Methyl-accepting chemotaxis protein"/>
    <property type="match status" value="1"/>
</dbReference>
<dbReference type="SMART" id="SM00304">
    <property type="entry name" value="HAMP"/>
    <property type="match status" value="1"/>
</dbReference>
<dbReference type="SUPFAM" id="SSF103190">
    <property type="entry name" value="Sensory domain-like"/>
    <property type="match status" value="1"/>
</dbReference>
<feature type="domain" description="HAMP" evidence="13">
    <location>
        <begin position="302"/>
        <end position="354"/>
    </location>
</feature>
<dbReference type="Pfam" id="PF00015">
    <property type="entry name" value="MCPsignal"/>
    <property type="match status" value="1"/>
</dbReference>
<dbReference type="Pfam" id="PF00672">
    <property type="entry name" value="HAMP"/>
    <property type="match status" value="1"/>
</dbReference>
<dbReference type="CDD" id="cd11386">
    <property type="entry name" value="MCP_signal"/>
    <property type="match status" value="1"/>
</dbReference>
<keyword evidence="11" id="KW-0732">Signal</keyword>
<dbReference type="CDD" id="cd06225">
    <property type="entry name" value="HAMP"/>
    <property type="match status" value="1"/>
</dbReference>